<organism evidence="1 2">
    <name type="scientific">Streptomyces yaizuensis</name>
    <dbReference type="NCBI Taxonomy" id="2989713"/>
    <lineage>
        <taxon>Bacteria</taxon>
        <taxon>Bacillati</taxon>
        <taxon>Actinomycetota</taxon>
        <taxon>Actinomycetes</taxon>
        <taxon>Kitasatosporales</taxon>
        <taxon>Streptomycetaceae</taxon>
        <taxon>Streptomyces</taxon>
    </lineage>
</organism>
<proteinExistence type="predicted"/>
<name>A0ABQ5NRK2_9ACTN</name>
<reference evidence="1 2" key="1">
    <citation type="submission" date="2022-10" db="EMBL/GenBank/DDBJ databases">
        <title>Draft genome sequence of Streptomyces sp. YSPA8.</title>
        <authorList>
            <person name="Moriuchi R."/>
            <person name="Dohra H."/>
            <person name="Yamamura H."/>
            <person name="Kodani S."/>
        </authorList>
    </citation>
    <scope>NUCLEOTIDE SEQUENCE [LARGE SCALE GENOMIC DNA]</scope>
    <source>
        <strain evidence="1 2">YSPA8</strain>
    </source>
</reference>
<keyword evidence="2" id="KW-1185">Reference proteome</keyword>
<evidence type="ECO:0000313" key="2">
    <source>
        <dbReference type="Proteomes" id="UP001291653"/>
    </source>
</evidence>
<gene>
    <name evidence="1" type="ORF">SYYSPA8_01890</name>
</gene>
<dbReference type="EMBL" id="BSBI01000001">
    <property type="protein sequence ID" value="GLF92997.1"/>
    <property type="molecule type" value="Genomic_DNA"/>
</dbReference>
<sequence length="43" mass="4773">MGGLQDRWGYQAEEVVLSAHEQRVIAELVPEEPPEAVGLPEEN</sequence>
<evidence type="ECO:0000313" key="1">
    <source>
        <dbReference type="EMBL" id="GLF92997.1"/>
    </source>
</evidence>
<protein>
    <submittedName>
        <fullName evidence="1">Uncharacterized protein</fullName>
    </submittedName>
</protein>
<dbReference type="Proteomes" id="UP001291653">
    <property type="component" value="Unassembled WGS sequence"/>
</dbReference>
<accession>A0ABQ5NRK2</accession>
<dbReference type="RefSeq" id="WP_323445107.1">
    <property type="nucleotide sequence ID" value="NZ_BSBI01000001.1"/>
</dbReference>
<comment type="caution">
    <text evidence="1">The sequence shown here is derived from an EMBL/GenBank/DDBJ whole genome shotgun (WGS) entry which is preliminary data.</text>
</comment>